<keyword evidence="4" id="KW-1185">Reference proteome</keyword>
<dbReference type="RefSeq" id="WP_003097996.1">
    <property type="nucleotide sequence ID" value="NZ_AOUO01000384.1"/>
</dbReference>
<keyword evidence="1" id="KW-0175">Coiled coil</keyword>
<keyword evidence="2" id="KW-0812">Transmembrane</keyword>
<protein>
    <submittedName>
        <fullName evidence="3">Uncharacterized protein</fullName>
    </submittedName>
</protein>
<evidence type="ECO:0000313" key="4">
    <source>
        <dbReference type="Proteomes" id="UP000014139"/>
    </source>
</evidence>
<feature type="coiled-coil region" evidence="1">
    <location>
        <begin position="136"/>
        <end position="163"/>
    </location>
</feature>
<keyword evidence="2" id="KW-1133">Transmembrane helix</keyword>
<sequence length="317" mass="33834">MIEVDCPCLSDLIEAKQTGRPDFAAMRAAYEKSQGTILEEYYAVKFPAAILLVLAKEQTEADGGPVRNVLKMRLYYDASQSTTDVDDVFRSARRVERKYSVLLEGKTQEMLARGISTTAVVLLGVLDAMVGLPDRAKRVQAAAVSAQKEIRQIEQNARDAAQDRALVRYLGGLAAGALLAGAIVVALAFSSMKAEIGATLITCLASGAIGAILSVMTRTANRQKLQMSLGQGRFVVFLSGVFRLIIGAVFGAAMFVLVKAGLLPIAVPDPADKVTFFFAGLAFLAGFSERWAQDTIVRTLPGAADQNTVVPARGKDG</sequence>
<keyword evidence="2" id="KW-0472">Membrane</keyword>
<dbReference type="eggNOG" id="ENOG5033CRG">
    <property type="taxonomic scope" value="Bacteria"/>
</dbReference>
<dbReference type="AlphaFoldDB" id="R1I567"/>
<dbReference type="PATRIC" id="fig|1292037.4.peg.4874"/>
<feature type="transmembrane region" description="Helical" evidence="2">
    <location>
        <begin position="196"/>
        <end position="215"/>
    </location>
</feature>
<evidence type="ECO:0000313" key="3">
    <source>
        <dbReference type="EMBL" id="EOD65604.1"/>
    </source>
</evidence>
<organism evidence="3 4">
    <name type="scientific">Amycolatopsis vancoresmycina DSM 44592</name>
    <dbReference type="NCBI Taxonomy" id="1292037"/>
    <lineage>
        <taxon>Bacteria</taxon>
        <taxon>Bacillati</taxon>
        <taxon>Actinomycetota</taxon>
        <taxon>Actinomycetes</taxon>
        <taxon>Pseudonocardiales</taxon>
        <taxon>Pseudonocardiaceae</taxon>
        <taxon>Amycolatopsis</taxon>
    </lineage>
</organism>
<name>R1I567_9PSEU</name>
<dbReference type="EMBL" id="AOUO01000384">
    <property type="protein sequence ID" value="EOD65604.1"/>
    <property type="molecule type" value="Genomic_DNA"/>
</dbReference>
<dbReference type="Proteomes" id="UP000014139">
    <property type="component" value="Unassembled WGS sequence"/>
</dbReference>
<proteinExistence type="predicted"/>
<reference evidence="3 4" key="1">
    <citation type="submission" date="2013-02" db="EMBL/GenBank/DDBJ databases">
        <title>Draft genome sequence of Amycolatopsis vancoresmycina strain DSM 44592T.</title>
        <authorList>
            <person name="Kumar S."/>
            <person name="Kaur N."/>
            <person name="Kaur C."/>
            <person name="Raghava G.P.S."/>
            <person name="Mayilraj S."/>
        </authorList>
    </citation>
    <scope>NUCLEOTIDE SEQUENCE [LARGE SCALE GENOMIC DNA]</scope>
    <source>
        <strain evidence="3 4">DSM 44592</strain>
    </source>
</reference>
<feature type="transmembrane region" description="Helical" evidence="2">
    <location>
        <begin position="235"/>
        <end position="262"/>
    </location>
</feature>
<feature type="transmembrane region" description="Helical" evidence="2">
    <location>
        <begin position="166"/>
        <end position="190"/>
    </location>
</feature>
<comment type="caution">
    <text evidence="3">The sequence shown here is derived from an EMBL/GenBank/DDBJ whole genome shotgun (WGS) entry which is preliminary data.</text>
</comment>
<evidence type="ECO:0000256" key="1">
    <source>
        <dbReference type="SAM" id="Coils"/>
    </source>
</evidence>
<gene>
    <name evidence="3" type="ORF">H480_25760</name>
</gene>
<evidence type="ECO:0000256" key="2">
    <source>
        <dbReference type="SAM" id="Phobius"/>
    </source>
</evidence>
<accession>R1I567</accession>